<dbReference type="OrthoDB" id="5187715at2"/>
<reference evidence="2 3" key="1">
    <citation type="submission" date="2018-02" db="EMBL/GenBank/DDBJ databases">
        <title>Corynebacterium alimpuense sp. nov., a marine obligate actinomycete isolated from sediments of Valparaiso bay, Chile.</title>
        <authorList>
            <person name="Claverias F."/>
            <person name="Gonzales-Siles L."/>
            <person name="Salva-Serra F."/>
            <person name="Inganaes E."/>
            <person name="Molin K."/>
            <person name="Cumsille A."/>
            <person name="Undabarrena A."/>
            <person name="Couve E."/>
            <person name="Moore E.R.B."/>
            <person name="Gomila M."/>
            <person name="Camara B."/>
        </authorList>
    </citation>
    <scope>NUCLEOTIDE SEQUENCE [LARGE SCALE GENOMIC DNA]</scope>
    <source>
        <strain evidence="2 3">CCUG 69366</strain>
    </source>
</reference>
<organism evidence="2 3">
    <name type="scientific">Corynebacterium alimapuense</name>
    <dbReference type="NCBI Taxonomy" id="1576874"/>
    <lineage>
        <taxon>Bacteria</taxon>
        <taxon>Bacillati</taxon>
        <taxon>Actinomycetota</taxon>
        <taxon>Actinomycetes</taxon>
        <taxon>Mycobacteriales</taxon>
        <taxon>Corynebacteriaceae</taxon>
        <taxon>Corynebacterium</taxon>
    </lineage>
</organism>
<dbReference type="InterPro" id="IPR007060">
    <property type="entry name" value="FtsL/DivIC"/>
</dbReference>
<comment type="caution">
    <text evidence="2">The sequence shown here is derived from an EMBL/GenBank/DDBJ whole genome shotgun (WGS) entry which is preliminary data.</text>
</comment>
<feature type="coiled-coil region" evidence="1">
    <location>
        <begin position="23"/>
        <end position="50"/>
    </location>
</feature>
<keyword evidence="3" id="KW-1185">Reference proteome</keyword>
<gene>
    <name evidence="2" type="ORF">C5L39_08610</name>
</gene>
<protein>
    <recommendedName>
        <fullName evidence="4">Septum formation initiator</fullName>
    </recommendedName>
</protein>
<dbReference type="Pfam" id="PF04977">
    <property type="entry name" value="DivIC"/>
    <property type="match status" value="1"/>
</dbReference>
<evidence type="ECO:0008006" key="4">
    <source>
        <dbReference type="Google" id="ProtNLM"/>
    </source>
</evidence>
<accession>A0A3M8K651</accession>
<sequence length="120" mass="13921">MLIIVLFTITVPLRNYFQGRSEITRLNETIASQQLEKERLLGEIEQYEDDSYLQEQARNRLGLIEPGETAFRIIDPRMDQNDTATTSQEELAAQRTWFEILWDSVATVPTVDSEDILVEE</sequence>
<name>A0A3M8K651_9CORY</name>
<proteinExistence type="predicted"/>
<dbReference type="Proteomes" id="UP000266975">
    <property type="component" value="Unassembled WGS sequence"/>
</dbReference>
<dbReference type="EMBL" id="PTJO01000005">
    <property type="protein sequence ID" value="RNE48693.1"/>
    <property type="molecule type" value="Genomic_DNA"/>
</dbReference>
<evidence type="ECO:0000313" key="3">
    <source>
        <dbReference type="Proteomes" id="UP000266975"/>
    </source>
</evidence>
<evidence type="ECO:0000313" key="2">
    <source>
        <dbReference type="EMBL" id="RNE48693.1"/>
    </source>
</evidence>
<keyword evidence="1" id="KW-0175">Coiled coil</keyword>
<dbReference type="AlphaFoldDB" id="A0A3M8K651"/>
<evidence type="ECO:0000256" key="1">
    <source>
        <dbReference type="SAM" id="Coils"/>
    </source>
</evidence>